<dbReference type="Proteomes" id="UP000039324">
    <property type="component" value="Unassembled WGS sequence"/>
</dbReference>
<dbReference type="SMART" id="SM00054">
    <property type="entry name" value="EFh"/>
    <property type="match status" value="2"/>
</dbReference>
<dbReference type="Gene3D" id="1.10.238.10">
    <property type="entry name" value="EF-hand"/>
    <property type="match status" value="1"/>
</dbReference>
<accession>A0A0G4IYR3</accession>
<dbReference type="Pfam" id="PF01699">
    <property type="entry name" value="Na_Ca_ex"/>
    <property type="match status" value="1"/>
</dbReference>
<feature type="domain" description="EF-hand" evidence="10">
    <location>
        <begin position="317"/>
        <end position="352"/>
    </location>
</feature>
<dbReference type="InterPro" id="IPR004837">
    <property type="entry name" value="NaCa_Exmemb"/>
</dbReference>
<dbReference type="CDD" id="cd00051">
    <property type="entry name" value="EFh"/>
    <property type="match status" value="1"/>
</dbReference>
<feature type="transmembrane region" description="Helical" evidence="9">
    <location>
        <begin position="203"/>
        <end position="222"/>
    </location>
</feature>
<keyword evidence="7 9" id="KW-0472">Membrane</keyword>
<dbReference type="GO" id="GO:0015369">
    <property type="term" value="F:calcium:proton antiporter activity"/>
    <property type="evidence" value="ECO:0007669"/>
    <property type="project" value="UniProtKB-ARBA"/>
</dbReference>
<dbReference type="OrthoDB" id="26525at2759"/>
<sequence>MSFEDLFIDVADLPRNGYGLVQIIFLGIVYGFFLKQGSGSISDGSELLALIPSISYVVGSVVLPALGALPDAMIILFSGLGDNPQEQLSVGIGTLAGSTIMLLSLSWGLSIMAGRVSLNADGSANYTRPKQPPPGWTKLYPADKWNPTTSGVAPGPQLKVNSAVMLFTVIIYLVVQIAAWTTTGTKAKDAKTDPAVAAKSVNIPSLVGMLLAIVSFIGYMVWNLKSVSRQYVVEEQLEEIQVDALKRGDLSLSAVFEKEIELLSEKVRKENGKLQWVDVKRLRTVLRPFFKRHDANGNGVLCKSEMRDVLHDMGETPSDTLVDEWFAKADIDVNGAIDFNEFVLMTAMYLVGKIDERNKFEADRCLHPGHAPQAGPDDASDVQPKSNDVVRISPDPQRNRSSSEAIHSLVRIDGVDEDNDEGEEEEEEDDEIPDDLRDLPPEEQRRRLWRRAAVKLTVGAIVLLLFSDPMVGVLAEFANRTGIPAFYVSFIVAPLASNFSEIMASFVFAQKKTKKTIDIAFSTLLGAACMNNTLCLGVFLGLVYFRNLFWEFSAETLSVILVELVVGLTVFQKTIRLWQGFFIIALLPLALVFVAVLENVAGLD</sequence>
<dbReference type="SUPFAM" id="SSF47473">
    <property type="entry name" value="EF-hand"/>
    <property type="match status" value="1"/>
</dbReference>
<evidence type="ECO:0000256" key="7">
    <source>
        <dbReference type="ARBA" id="ARBA00023136"/>
    </source>
</evidence>
<feature type="transmembrane region" description="Helical" evidence="9">
    <location>
        <begin position="88"/>
        <end position="109"/>
    </location>
</feature>
<keyword evidence="12" id="KW-0496">Mitochondrion</keyword>
<dbReference type="InterPro" id="IPR018247">
    <property type="entry name" value="EF_Hand_1_Ca_BS"/>
</dbReference>
<dbReference type="OMA" id="HTMKFLS"/>
<feature type="transmembrane region" description="Helical" evidence="9">
    <location>
        <begin position="452"/>
        <end position="474"/>
    </location>
</feature>
<reference evidence="12 14" key="2">
    <citation type="submission" date="2018-03" db="EMBL/GenBank/DDBJ databases">
        <authorList>
            <person name="Fogelqvist J."/>
        </authorList>
    </citation>
    <scope>NUCLEOTIDE SEQUENCE [LARGE SCALE GENOMIC DNA]</scope>
</reference>
<keyword evidence="2" id="KW-0813">Transport</keyword>
<evidence type="ECO:0000256" key="9">
    <source>
        <dbReference type="SAM" id="Phobius"/>
    </source>
</evidence>
<name>A0A0G4IYR3_PLABS</name>
<feature type="transmembrane region" description="Helical" evidence="9">
    <location>
        <begin position="47"/>
        <end position="68"/>
    </location>
</feature>
<dbReference type="EMBL" id="CDSF01000101">
    <property type="protein sequence ID" value="CEP00402.1"/>
    <property type="molecule type" value="Genomic_DNA"/>
</dbReference>
<dbReference type="PROSITE" id="PS00018">
    <property type="entry name" value="EF_HAND_1"/>
    <property type="match status" value="1"/>
</dbReference>
<evidence type="ECO:0000313" key="12">
    <source>
        <dbReference type="EMBL" id="SPQ94091.1"/>
    </source>
</evidence>
<dbReference type="AlphaFoldDB" id="A0A0G4IYR3"/>
<dbReference type="Pfam" id="PF13499">
    <property type="entry name" value="EF-hand_7"/>
    <property type="match status" value="1"/>
</dbReference>
<dbReference type="InterPro" id="IPR002048">
    <property type="entry name" value="EF_hand_dom"/>
</dbReference>
<evidence type="ECO:0000259" key="10">
    <source>
        <dbReference type="PROSITE" id="PS50222"/>
    </source>
</evidence>
<keyword evidence="4" id="KW-0106">Calcium</keyword>
<geneLocation type="mitochondrion" evidence="12"/>
<keyword evidence="3 9" id="KW-0812">Transmembrane</keyword>
<evidence type="ECO:0000256" key="8">
    <source>
        <dbReference type="SAM" id="MobiDB-lite"/>
    </source>
</evidence>
<dbReference type="GO" id="GO:0005509">
    <property type="term" value="F:calcium ion binding"/>
    <property type="evidence" value="ECO:0007669"/>
    <property type="project" value="InterPro"/>
</dbReference>
<organism evidence="11 13">
    <name type="scientific">Plasmodiophora brassicae</name>
    <name type="common">Clubroot disease agent</name>
    <dbReference type="NCBI Taxonomy" id="37360"/>
    <lineage>
        <taxon>Eukaryota</taxon>
        <taxon>Sar</taxon>
        <taxon>Rhizaria</taxon>
        <taxon>Endomyxa</taxon>
        <taxon>Phytomyxea</taxon>
        <taxon>Plasmodiophorida</taxon>
        <taxon>Plasmodiophoridae</taxon>
        <taxon>Plasmodiophora</taxon>
    </lineage>
</organism>
<dbReference type="Proteomes" id="UP000290189">
    <property type="component" value="Unassembled WGS sequence"/>
</dbReference>
<proteinExistence type="predicted"/>
<reference evidence="11 13" key="1">
    <citation type="submission" date="2015-02" db="EMBL/GenBank/DDBJ databases">
        <authorList>
            <person name="Chooi Y.-H."/>
        </authorList>
    </citation>
    <scope>NUCLEOTIDE SEQUENCE [LARGE SCALE GENOMIC DNA]</scope>
    <source>
        <strain evidence="11">E3</strain>
    </source>
</reference>
<dbReference type="Gene3D" id="1.20.1420.30">
    <property type="entry name" value="NCX, central ion-binding region"/>
    <property type="match status" value="2"/>
</dbReference>
<dbReference type="GO" id="GO:0006874">
    <property type="term" value="P:intracellular calcium ion homeostasis"/>
    <property type="evidence" value="ECO:0007669"/>
    <property type="project" value="TreeGrafter"/>
</dbReference>
<keyword evidence="6" id="KW-0406">Ion transport</keyword>
<feature type="transmembrane region" description="Helical" evidence="9">
    <location>
        <begin position="17"/>
        <end position="35"/>
    </location>
</feature>
<dbReference type="InterPro" id="IPR044880">
    <property type="entry name" value="NCX_ion-bd_dom_sf"/>
</dbReference>
<comment type="subcellular location">
    <subcellularLocation>
        <location evidence="1">Endomembrane system</location>
        <topology evidence="1">Multi-pass membrane protein</topology>
    </subcellularLocation>
</comment>
<evidence type="ECO:0000313" key="14">
    <source>
        <dbReference type="Proteomes" id="UP000290189"/>
    </source>
</evidence>
<feature type="region of interest" description="Disordered" evidence="8">
    <location>
        <begin position="365"/>
        <end position="439"/>
    </location>
</feature>
<feature type="transmembrane region" description="Helical" evidence="9">
    <location>
        <begin position="163"/>
        <end position="183"/>
    </location>
</feature>
<feature type="compositionally biased region" description="Acidic residues" evidence="8">
    <location>
        <begin position="415"/>
        <end position="433"/>
    </location>
</feature>
<evidence type="ECO:0000313" key="13">
    <source>
        <dbReference type="Proteomes" id="UP000039324"/>
    </source>
</evidence>
<evidence type="ECO:0000256" key="4">
    <source>
        <dbReference type="ARBA" id="ARBA00022837"/>
    </source>
</evidence>
<feature type="transmembrane region" description="Helical" evidence="9">
    <location>
        <begin position="486"/>
        <end position="509"/>
    </location>
</feature>
<feature type="transmembrane region" description="Helical" evidence="9">
    <location>
        <begin position="578"/>
        <end position="597"/>
    </location>
</feature>
<gene>
    <name evidence="11" type="ORF">PBRA_001456</name>
    <name evidence="12" type="ORF">PLBR_LOCUS1306</name>
</gene>
<dbReference type="PANTHER" id="PTHR31503">
    <property type="entry name" value="VACUOLAR CALCIUM ION TRANSPORTER"/>
    <property type="match status" value="1"/>
</dbReference>
<dbReference type="InterPro" id="IPR011992">
    <property type="entry name" value="EF-hand-dom_pair"/>
</dbReference>
<evidence type="ECO:0000256" key="2">
    <source>
        <dbReference type="ARBA" id="ARBA00022448"/>
    </source>
</evidence>
<dbReference type="GO" id="GO:0005774">
    <property type="term" value="C:vacuolar membrane"/>
    <property type="evidence" value="ECO:0007669"/>
    <property type="project" value="UniProtKB-ARBA"/>
</dbReference>
<feature type="transmembrane region" description="Helical" evidence="9">
    <location>
        <begin position="521"/>
        <end position="546"/>
    </location>
</feature>
<evidence type="ECO:0000256" key="6">
    <source>
        <dbReference type="ARBA" id="ARBA00023065"/>
    </source>
</evidence>
<dbReference type="GO" id="GO:0012505">
    <property type="term" value="C:endomembrane system"/>
    <property type="evidence" value="ECO:0007669"/>
    <property type="project" value="UniProtKB-SubCell"/>
</dbReference>
<evidence type="ECO:0000256" key="5">
    <source>
        <dbReference type="ARBA" id="ARBA00022989"/>
    </source>
</evidence>
<keyword evidence="13" id="KW-1185">Reference proteome</keyword>
<dbReference type="InterPro" id="IPR004713">
    <property type="entry name" value="CaH_exchang"/>
</dbReference>
<evidence type="ECO:0000313" key="11">
    <source>
        <dbReference type="EMBL" id="CEP00402.1"/>
    </source>
</evidence>
<feature type="transmembrane region" description="Helical" evidence="9">
    <location>
        <begin position="552"/>
        <end position="571"/>
    </location>
</feature>
<dbReference type="EMBL" id="OVEO01000002">
    <property type="protein sequence ID" value="SPQ94091.1"/>
    <property type="molecule type" value="Genomic_DNA"/>
</dbReference>
<evidence type="ECO:0000256" key="1">
    <source>
        <dbReference type="ARBA" id="ARBA00004127"/>
    </source>
</evidence>
<evidence type="ECO:0000256" key="3">
    <source>
        <dbReference type="ARBA" id="ARBA00022692"/>
    </source>
</evidence>
<dbReference type="PANTHER" id="PTHR31503:SF36">
    <property type="entry name" value="SODIUM_CALCIUM EXCHANGER MEMBRANE REGION DOMAIN-CONTAINING PROTEIN"/>
    <property type="match status" value="1"/>
</dbReference>
<protein>
    <recommendedName>
        <fullName evidence="10">EF-hand domain-containing protein</fullName>
    </recommendedName>
</protein>
<dbReference type="PROSITE" id="PS50222">
    <property type="entry name" value="EF_HAND_2"/>
    <property type="match status" value="2"/>
</dbReference>
<keyword evidence="5 9" id="KW-1133">Transmembrane helix</keyword>
<feature type="domain" description="EF-hand" evidence="10">
    <location>
        <begin position="281"/>
        <end position="316"/>
    </location>
</feature>